<dbReference type="Gene3D" id="3.30.70.860">
    <property type="match status" value="1"/>
</dbReference>
<dbReference type="EMBL" id="CP010311">
    <property type="protein sequence ID" value="AJF07720.1"/>
    <property type="molecule type" value="Genomic_DNA"/>
</dbReference>
<dbReference type="GO" id="GO:0005829">
    <property type="term" value="C:cytosol"/>
    <property type="evidence" value="ECO:0007669"/>
    <property type="project" value="TreeGrafter"/>
</dbReference>
<proteinExistence type="inferred from homology"/>
<dbReference type="Pfam" id="PF04461">
    <property type="entry name" value="YajQ"/>
    <property type="match status" value="1"/>
</dbReference>
<dbReference type="KEGG" id="gsb:GSUB_15780"/>
<accession>A0A0B5FU66</accession>
<evidence type="ECO:0000256" key="1">
    <source>
        <dbReference type="ARBA" id="ARBA00022741"/>
    </source>
</evidence>
<dbReference type="InterPro" id="IPR035571">
    <property type="entry name" value="UPF0234-like_C"/>
</dbReference>
<dbReference type="PANTHER" id="PTHR30476">
    <property type="entry name" value="UPF0234 PROTEIN YAJQ"/>
    <property type="match status" value="1"/>
</dbReference>
<gene>
    <name evidence="4" type="ORF">GSUB_15780</name>
</gene>
<dbReference type="OrthoDB" id="9801447at2"/>
<dbReference type="Gene3D" id="3.30.70.990">
    <property type="entry name" value="YajQ-like, domain 2"/>
    <property type="match status" value="1"/>
</dbReference>
<dbReference type="NCBIfam" id="NF003819">
    <property type="entry name" value="PRK05412.1"/>
    <property type="match status" value="1"/>
</dbReference>
<dbReference type="InterPro" id="IPR036183">
    <property type="entry name" value="YajQ-like_sf"/>
</dbReference>
<evidence type="ECO:0000313" key="5">
    <source>
        <dbReference type="Proteomes" id="UP000035036"/>
    </source>
</evidence>
<evidence type="ECO:0000256" key="2">
    <source>
        <dbReference type="ARBA" id="ARBA00093450"/>
    </source>
</evidence>
<dbReference type="AlphaFoldDB" id="A0A0B5FU66"/>
<protein>
    <recommendedName>
        <fullName evidence="3">Nucleotide-binding protein GSUB_15780</fullName>
    </recommendedName>
</protein>
<dbReference type="HOGENOM" id="CLU_099839_1_0_7"/>
<keyword evidence="1 3" id="KW-0547">Nucleotide-binding</keyword>
<keyword evidence="5" id="KW-1185">Reference proteome</keyword>
<evidence type="ECO:0000313" key="4">
    <source>
        <dbReference type="EMBL" id="AJF07720.1"/>
    </source>
</evidence>
<dbReference type="GO" id="GO:0000166">
    <property type="term" value="F:nucleotide binding"/>
    <property type="evidence" value="ECO:0007669"/>
    <property type="project" value="UniProtKB-UniRule"/>
</dbReference>
<name>A0A0B5FU66_9BACT</name>
<dbReference type="InterPro" id="IPR035570">
    <property type="entry name" value="UPF0234_N"/>
</dbReference>
<evidence type="ECO:0000256" key="3">
    <source>
        <dbReference type="HAMAP-Rule" id="MF_00632"/>
    </source>
</evidence>
<dbReference type="RefSeq" id="WP_040201688.1">
    <property type="nucleotide sequence ID" value="NZ_CP010311.1"/>
</dbReference>
<dbReference type="PANTHER" id="PTHR30476:SF0">
    <property type="entry name" value="UPF0234 PROTEIN YAJQ"/>
    <property type="match status" value="1"/>
</dbReference>
<organism evidence="4 5">
    <name type="scientific">Geoalkalibacter subterraneus</name>
    <dbReference type="NCBI Taxonomy" id="483547"/>
    <lineage>
        <taxon>Bacteria</taxon>
        <taxon>Pseudomonadati</taxon>
        <taxon>Thermodesulfobacteriota</taxon>
        <taxon>Desulfuromonadia</taxon>
        <taxon>Desulfuromonadales</taxon>
        <taxon>Geoalkalibacteraceae</taxon>
        <taxon>Geoalkalibacter</taxon>
    </lineage>
</organism>
<reference evidence="4 5" key="1">
    <citation type="journal article" date="2015" name="Genome Announc.">
        <title>Genomes of Geoalkalibacter ferrihydriticus Z-0531T and Geoalkalibacter subterraneus Red1T, Two Haloalkaliphilic Metal-Reducing Deltaproteobacteria.</title>
        <authorList>
            <person name="Badalamenti J.P."/>
            <person name="Krajmalnik-Brown R."/>
            <person name="Torres C.I."/>
            <person name="Bond D.R."/>
        </authorList>
    </citation>
    <scope>NUCLEOTIDE SEQUENCE [LARGE SCALE GENOMIC DNA]</scope>
    <source>
        <strain evidence="4 5">Red1</strain>
    </source>
</reference>
<dbReference type="HAMAP" id="MF_00632">
    <property type="entry name" value="UPF0234"/>
    <property type="match status" value="1"/>
</dbReference>
<dbReference type="CDD" id="cd11740">
    <property type="entry name" value="YajQ_like"/>
    <property type="match status" value="1"/>
</dbReference>
<dbReference type="InterPro" id="IPR007551">
    <property type="entry name" value="YajQ/Smlt4090-like"/>
</dbReference>
<comment type="similarity">
    <text evidence="2 3">Belongs to the YajQ family.</text>
</comment>
<sequence>MPSFDIVSEVDPQEIDNAVNLTTKEVAQRYDFKGSDNEITFDKDAITILAADDYKLQAIIDILKGKLVRRNVSPKCLDPGKKEPASHGAVRQRLAIVQGIDKEKGKQIVKLIKDTKLKVQAQIMEDQVRVTGKKIDDLREVIDLLKGQDLGIELQFVNMRS</sequence>
<dbReference type="Proteomes" id="UP000035036">
    <property type="component" value="Chromosome"/>
</dbReference>
<dbReference type="STRING" id="483547.GSUB_15780"/>
<comment type="function">
    <text evidence="3">Nucleotide-binding protein.</text>
</comment>
<dbReference type="SUPFAM" id="SSF89963">
    <property type="entry name" value="YajQ-like"/>
    <property type="match status" value="2"/>
</dbReference>